<dbReference type="PROSITE" id="PS50887">
    <property type="entry name" value="GGDEF"/>
    <property type="match status" value="1"/>
</dbReference>
<dbReference type="Proteomes" id="UP001321700">
    <property type="component" value="Unassembled WGS sequence"/>
</dbReference>
<comment type="caution">
    <text evidence="3">The sequence shown here is derived from an EMBL/GenBank/DDBJ whole genome shotgun (WGS) entry which is preliminary data.</text>
</comment>
<sequence length="666" mass="75088">MLTSEELEARRQDFRLLERISLPIWVFDIDQSQVHWANDAALTLWRAESLSELCSRDMGADMSASVAKRLKQYQSDFVQDGANFSEQWTIYPAGVPISMNMQLSGIHMTDGRMAMLCESRIIEPDRPEALRSVEALLHTDVMITLYDREGGVLYRNPAARESVPNLNMRMAERFQDIEALERMLAMLELNGEATLTLPTLTTRNLRWHEVSVRLCRDAVTGRDAVLMSEVDVTAIKHAQDHSQYLARHDSLTGLPNRSHVMQRFADTLRDMGEGVTEAALIYIDLDHFKDINDTLGHAAGDALLVQVAERLRLITRSSDMVARLGGDEFLILMVAHNIRDEVERVRQRLSSTVAQPIQLHGTEVIVTPSVGVSFYPEHGQELDTLLRNADLAMYSAKESGRNALNIFELPMAQRVQQRLELETELRHALTRQEFELYYQPRVDVATGLVRGAEALIRWNHPLRGVVGPDAFIPTCESTGMINALGDWVFEQAARQQVQWAREGLDLKISINLSPRQFRDPELLNRLARIVTASAAQPARLELELTESMLLGVAPHTHETLDDLRRMGFSISVDDFGTGYSNLAYLNRFPIQVLKVDKTFVQDIEANLPVAELIVSMCRLMQLHIVAEGVETPAQLAWVQAQGIEQYQGYLFAKPMPAAAFVARVRA</sequence>
<accession>A0ABU3KNL1</accession>
<feature type="domain" description="GGDEF" evidence="2">
    <location>
        <begin position="276"/>
        <end position="409"/>
    </location>
</feature>
<dbReference type="SMART" id="SM00267">
    <property type="entry name" value="GGDEF"/>
    <property type="match status" value="1"/>
</dbReference>
<organism evidence="3 4">
    <name type="scientific">Rhodoferax potami</name>
    <dbReference type="NCBI Taxonomy" id="3068338"/>
    <lineage>
        <taxon>Bacteria</taxon>
        <taxon>Pseudomonadati</taxon>
        <taxon>Pseudomonadota</taxon>
        <taxon>Betaproteobacteria</taxon>
        <taxon>Burkholderiales</taxon>
        <taxon>Comamonadaceae</taxon>
        <taxon>Rhodoferax</taxon>
    </lineage>
</organism>
<keyword evidence="4" id="KW-1185">Reference proteome</keyword>
<name>A0ABU3KNL1_9BURK</name>
<dbReference type="InterPro" id="IPR000014">
    <property type="entry name" value="PAS"/>
</dbReference>
<dbReference type="InterPro" id="IPR043128">
    <property type="entry name" value="Rev_trsase/Diguanyl_cyclase"/>
</dbReference>
<dbReference type="EMBL" id="JAVBIK010000001">
    <property type="protein sequence ID" value="MDT7519327.1"/>
    <property type="molecule type" value="Genomic_DNA"/>
</dbReference>
<dbReference type="SUPFAM" id="SSF141868">
    <property type="entry name" value="EAL domain-like"/>
    <property type="match status" value="1"/>
</dbReference>
<dbReference type="SUPFAM" id="SSF55073">
    <property type="entry name" value="Nucleotide cyclase"/>
    <property type="match status" value="1"/>
</dbReference>
<dbReference type="PANTHER" id="PTHR44757">
    <property type="entry name" value="DIGUANYLATE CYCLASE DGCP"/>
    <property type="match status" value="1"/>
</dbReference>
<feature type="domain" description="EAL" evidence="1">
    <location>
        <begin position="418"/>
        <end position="666"/>
    </location>
</feature>
<dbReference type="InterPro" id="IPR001633">
    <property type="entry name" value="EAL_dom"/>
</dbReference>
<dbReference type="InterPro" id="IPR035919">
    <property type="entry name" value="EAL_sf"/>
</dbReference>
<protein>
    <submittedName>
        <fullName evidence="3">EAL domain-containing protein</fullName>
    </submittedName>
</protein>
<dbReference type="CDD" id="cd01948">
    <property type="entry name" value="EAL"/>
    <property type="match status" value="1"/>
</dbReference>
<reference evidence="3 4" key="1">
    <citation type="submission" date="2023-08" db="EMBL/GenBank/DDBJ databases">
        <title>Rhodoferax potami sp. nov. and Rhodoferax mekongensis sp. nov., isolated from the Mekong River in Thailand.</title>
        <authorList>
            <person name="Kitikhun S."/>
            <person name="Charoenyingcharoen P."/>
            <person name="Siriarchawattana P."/>
            <person name="Likhitrattanapisal S."/>
            <person name="Nilsakha T."/>
            <person name="Chanpet A."/>
            <person name="Rattanawaree P."/>
            <person name="Ingsriswang S."/>
        </authorList>
    </citation>
    <scope>NUCLEOTIDE SEQUENCE [LARGE SCALE GENOMIC DNA]</scope>
    <source>
        <strain evidence="3 4">TBRC 17660</strain>
    </source>
</reference>
<evidence type="ECO:0000259" key="2">
    <source>
        <dbReference type="PROSITE" id="PS50887"/>
    </source>
</evidence>
<dbReference type="Pfam" id="PF13188">
    <property type="entry name" value="PAS_8"/>
    <property type="match status" value="1"/>
</dbReference>
<dbReference type="PROSITE" id="PS50883">
    <property type="entry name" value="EAL"/>
    <property type="match status" value="1"/>
</dbReference>
<dbReference type="Gene3D" id="3.30.70.270">
    <property type="match status" value="1"/>
</dbReference>
<dbReference type="RefSeq" id="WP_313875010.1">
    <property type="nucleotide sequence ID" value="NZ_JAVBIK010000001.1"/>
</dbReference>
<dbReference type="Pfam" id="PF00563">
    <property type="entry name" value="EAL"/>
    <property type="match status" value="1"/>
</dbReference>
<dbReference type="InterPro" id="IPR029787">
    <property type="entry name" value="Nucleotide_cyclase"/>
</dbReference>
<dbReference type="SMART" id="SM00052">
    <property type="entry name" value="EAL"/>
    <property type="match status" value="1"/>
</dbReference>
<dbReference type="NCBIfam" id="TIGR00254">
    <property type="entry name" value="GGDEF"/>
    <property type="match status" value="1"/>
</dbReference>
<dbReference type="PANTHER" id="PTHR44757:SF2">
    <property type="entry name" value="BIOFILM ARCHITECTURE MAINTENANCE PROTEIN MBAA"/>
    <property type="match status" value="1"/>
</dbReference>
<dbReference type="InterPro" id="IPR000160">
    <property type="entry name" value="GGDEF_dom"/>
</dbReference>
<dbReference type="InterPro" id="IPR052155">
    <property type="entry name" value="Biofilm_reg_signaling"/>
</dbReference>
<proteinExistence type="predicted"/>
<evidence type="ECO:0000313" key="4">
    <source>
        <dbReference type="Proteomes" id="UP001321700"/>
    </source>
</evidence>
<dbReference type="CDD" id="cd01949">
    <property type="entry name" value="GGDEF"/>
    <property type="match status" value="1"/>
</dbReference>
<evidence type="ECO:0000259" key="1">
    <source>
        <dbReference type="PROSITE" id="PS50883"/>
    </source>
</evidence>
<dbReference type="Gene3D" id="3.20.20.450">
    <property type="entry name" value="EAL domain"/>
    <property type="match status" value="1"/>
</dbReference>
<dbReference type="Pfam" id="PF00990">
    <property type="entry name" value="GGDEF"/>
    <property type="match status" value="1"/>
</dbReference>
<evidence type="ECO:0000313" key="3">
    <source>
        <dbReference type="EMBL" id="MDT7519327.1"/>
    </source>
</evidence>
<gene>
    <name evidence="3" type="ORF">RAE19_11495</name>
</gene>